<protein>
    <submittedName>
        <fullName evidence="2">Uncharacterized protein</fullName>
    </submittedName>
</protein>
<keyword evidence="1" id="KW-0175">Coiled coil</keyword>
<reference evidence="2 3" key="1">
    <citation type="submission" date="2019-06" db="EMBL/GenBank/DDBJ databases">
        <title>Genomic Encyclopedia of Archaeal and Bacterial Type Strains, Phase II (KMG-II): from individual species to whole genera.</title>
        <authorList>
            <person name="Goeker M."/>
        </authorList>
    </citation>
    <scope>NUCLEOTIDE SEQUENCE [LARGE SCALE GENOMIC DNA]</scope>
    <source>
        <strain evidence="2 3">DSM 24789</strain>
    </source>
</reference>
<dbReference type="AlphaFoldDB" id="A0A543G700"/>
<feature type="coiled-coil region" evidence="1">
    <location>
        <begin position="210"/>
        <end position="240"/>
    </location>
</feature>
<dbReference type="EMBL" id="VFPJ01000001">
    <property type="protein sequence ID" value="TQM41861.1"/>
    <property type="molecule type" value="Genomic_DNA"/>
</dbReference>
<sequence>MWINITKNTFENSDFKGLNFLYQIISYKPTSSIKPRYNIIIDIEKVKNTSNFQLLKTIEPSLEEFLEAEYNVYVINGADSPFKVTSQIGNQNYTIEEAIAFFNQPVSIVLENNKNDASFILAIIKHFGKVNGYNKAQEHIDNGWLVFENAGGCTNIPNFMEGFLHRFKELAKTNKRSVSHYFRGIIFIDSDKEFENQPIKTTHKSLLNKLNQLEIDSSNVLDANDKLKNQNDKIHILEKRMIENYLPKVVFQEIARQNSVKTDVDLNDWLDAYLNLNENKKLDFINIPDGKLLGNNHPIPTELNNLWANLGGNFQKLDNGFKFYGFKENGSLKSPKEGSFKIEMPKWFQKELITKENLSSRAGNDELERIVNKINQLL</sequence>
<evidence type="ECO:0000256" key="1">
    <source>
        <dbReference type="SAM" id="Coils"/>
    </source>
</evidence>
<dbReference type="RefSeq" id="WP_089079518.1">
    <property type="nucleotide sequence ID" value="NZ_VFPJ01000001.1"/>
</dbReference>
<proteinExistence type="predicted"/>
<organism evidence="2 3">
    <name type="scientific">Flavobacterium branchiophilum</name>
    <dbReference type="NCBI Taxonomy" id="55197"/>
    <lineage>
        <taxon>Bacteria</taxon>
        <taxon>Pseudomonadati</taxon>
        <taxon>Bacteroidota</taxon>
        <taxon>Flavobacteriia</taxon>
        <taxon>Flavobacteriales</taxon>
        <taxon>Flavobacteriaceae</taxon>
        <taxon>Flavobacterium</taxon>
    </lineage>
</organism>
<dbReference type="Proteomes" id="UP000320773">
    <property type="component" value="Unassembled WGS sequence"/>
</dbReference>
<gene>
    <name evidence="2" type="ORF">BC670_2873</name>
</gene>
<comment type="caution">
    <text evidence="2">The sequence shown here is derived from an EMBL/GenBank/DDBJ whole genome shotgun (WGS) entry which is preliminary data.</text>
</comment>
<evidence type="ECO:0000313" key="2">
    <source>
        <dbReference type="EMBL" id="TQM41861.1"/>
    </source>
</evidence>
<name>A0A543G700_9FLAO</name>
<evidence type="ECO:0000313" key="3">
    <source>
        <dbReference type="Proteomes" id="UP000320773"/>
    </source>
</evidence>
<accession>A0A543G700</accession>